<evidence type="ECO:0000313" key="1">
    <source>
        <dbReference type="EMBL" id="CAG7678345.1"/>
    </source>
</evidence>
<comment type="caution">
    <text evidence="1">The sequence shown here is derived from an EMBL/GenBank/DDBJ whole genome shotgun (WGS) entry which is preliminary data.</text>
</comment>
<protein>
    <submittedName>
        <fullName evidence="1">Uncharacterized protein</fullName>
    </submittedName>
</protein>
<gene>
    <name evidence="1" type="ORF">AFUS01_LOCUS2588</name>
</gene>
<dbReference type="Proteomes" id="UP000708208">
    <property type="component" value="Unassembled WGS sequence"/>
</dbReference>
<dbReference type="EMBL" id="CAJVCH010014929">
    <property type="protein sequence ID" value="CAG7678345.1"/>
    <property type="molecule type" value="Genomic_DNA"/>
</dbReference>
<dbReference type="OrthoDB" id="3934656at2759"/>
<organism evidence="1 2">
    <name type="scientific">Allacma fusca</name>
    <dbReference type="NCBI Taxonomy" id="39272"/>
    <lineage>
        <taxon>Eukaryota</taxon>
        <taxon>Metazoa</taxon>
        <taxon>Ecdysozoa</taxon>
        <taxon>Arthropoda</taxon>
        <taxon>Hexapoda</taxon>
        <taxon>Collembola</taxon>
        <taxon>Symphypleona</taxon>
        <taxon>Sminthuridae</taxon>
        <taxon>Allacma</taxon>
    </lineage>
</organism>
<name>A0A8J2NHW1_9HEXA</name>
<dbReference type="AlphaFoldDB" id="A0A8J2NHW1"/>
<feature type="non-terminal residue" evidence="1">
    <location>
        <position position="96"/>
    </location>
</feature>
<accession>A0A8J2NHW1</accession>
<reference evidence="1" key="1">
    <citation type="submission" date="2021-06" db="EMBL/GenBank/DDBJ databases">
        <authorList>
            <person name="Hodson N. C."/>
            <person name="Mongue J. A."/>
            <person name="Jaron S. K."/>
        </authorList>
    </citation>
    <scope>NUCLEOTIDE SEQUENCE</scope>
</reference>
<keyword evidence="2" id="KW-1185">Reference proteome</keyword>
<evidence type="ECO:0000313" key="2">
    <source>
        <dbReference type="Proteomes" id="UP000708208"/>
    </source>
</evidence>
<proteinExistence type="predicted"/>
<sequence>MENLRIFGFGKKRFQQKFLDAEMHDLSRLLDQTIEQNNGVIEPNRIFCIPGVNIAWASAAGARFEHTDPQILKLVSLMAEFASNFALLNEVPAAYP</sequence>